<reference evidence="2 3" key="2">
    <citation type="submission" date="2016-08" db="EMBL/GenBank/DDBJ databases">
        <title>Pervasive Adenine N6-methylation of Active Genes in Fungi.</title>
        <authorList>
            <consortium name="DOE Joint Genome Institute"/>
            <person name="Mondo S.J."/>
            <person name="Dannebaum R.O."/>
            <person name="Kuo R.C."/>
            <person name="Labutti K."/>
            <person name="Haridas S."/>
            <person name="Kuo A."/>
            <person name="Salamov A."/>
            <person name="Ahrendt S.R."/>
            <person name="Lipzen A."/>
            <person name="Sullivan W."/>
            <person name="Andreopoulos W.B."/>
            <person name="Clum A."/>
            <person name="Lindquist E."/>
            <person name="Daum C."/>
            <person name="Ramamoorthy G.K."/>
            <person name="Gryganskyi A."/>
            <person name="Culley D."/>
            <person name="Magnuson J.K."/>
            <person name="James T.Y."/>
            <person name="O'Malley M.A."/>
            <person name="Stajich J.E."/>
            <person name="Spatafora J.W."/>
            <person name="Visel A."/>
            <person name="Grigoriev I.V."/>
        </authorList>
    </citation>
    <scope>NUCLEOTIDE SEQUENCE [LARGE SCALE GENOMIC DNA]</scope>
    <source>
        <strain evidence="2 3">S4</strain>
    </source>
</reference>
<dbReference type="EMBL" id="MCFG01000802">
    <property type="protein sequence ID" value="ORX43351.1"/>
    <property type="molecule type" value="Genomic_DNA"/>
</dbReference>
<dbReference type="OrthoDB" id="2149109at2759"/>
<name>A0A1Y1UZK1_9FUNG</name>
<feature type="coiled-coil region" evidence="1">
    <location>
        <begin position="23"/>
        <end position="55"/>
    </location>
</feature>
<evidence type="ECO:0000256" key="1">
    <source>
        <dbReference type="SAM" id="Coils"/>
    </source>
</evidence>
<comment type="caution">
    <text evidence="2">The sequence shown here is derived from an EMBL/GenBank/DDBJ whole genome shotgun (WGS) entry which is preliminary data.</text>
</comment>
<organism evidence="2 3">
    <name type="scientific">Anaeromyces robustus</name>
    <dbReference type="NCBI Taxonomy" id="1754192"/>
    <lineage>
        <taxon>Eukaryota</taxon>
        <taxon>Fungi</taxon>
        <taxon>Fungi incertae sedis</taxon>
        <taxon>Chytridiomycota</taxon>
        <taxon>Chytridiomycota incertae sedis</taxon>
        <taxon>Neocallimastigomycetes</taxon>
        <taxon>Neocallimastigales</taxon>
        <taxon>Neocallimastigaceae</taxon>
        <taxon>Anaeromyces</taxon>
    </lineage>
</organism>
<dbReference type="AlphaFoldDB" id="A0A1Y1UZK1"/>
<keyword evidence="3" id="KW-1185">Reference proteome</keyword>
<proteinExistence type="predicted"/>
<protein>
    <submittedName>
        <fullName evidence="2">Uncharacterized protein</fullName>
    </submittedName>
</protein>
<gene>
    <name evidence="2" type="ORF">BCR32DRAFT_155238</name>
</gene>
<dbReference type="Proteomes" id="UP000193944">
    <property type="component" value="Unassembled WGS sequence"/>
</dbReference>
<evidence type="ECO:0000313" key="2">
    <source>
        <dbReference type="EMBL" id="ORX43351.1"/>
    </source>
</evidence>
<sequence length="218" mass="25720">MGIQTLHNKYLVSEFEKAFSSQKDKLNSKLNNNNNNEQEKLKEKLSEQIKFFQKIADDDRKSIPSSPSLKTNRNILSNNVIIIGNQFLNNVYEGFNWNYDKYEVAWKNKNSSVASYYSRQHLPKNVKNYKPINRFPNSNIYFGKIKPKPFFIPKINVPKTEKEKRLFFRKSISYKYITFKSIDNLRCFSIPLKELCKISRPPSYKSFPSTQSNNNKSF</sequence>
<keyword evidence="1" id="KW-0175">Coiled coil</keyword>
<reference evidence="2 3" key="1">
    <citation type="submission" date="2016-08" db="EMBL/GenBank/DDBJ databases">
        <title>A Parts List for Fungal Cellulosomes Revealed by Comparative Genomics.</title>
        <authorList>
            <consortium name="DOE Joint Genome Institute"/>
            <person name="Haitjema C.H."/>
            <person name="Gilmore S.P."/>
            <person name="Henske J.K."/>
            <person name="Solomon K.V."/>
            <person name="De Groot R."/>
            <person name="Kuo A."/>
            <person name="Mondo S.J."/>
            <person name="Salamov A.A."/>
            <person name="Labutti K."/>
            <person name="Zhao Z."/>
            <person name="Chiniquy J."/>
            <person name="Barry K."/>
            <person name="Brewer H.M."/>
            <person name="Purvine S.O."/>
            <person name="Wright A.T."/>
            <person name="Boxma B."/>
            <person name="Van Alen T."/>
            <person name="Hackstein J.H."/>
            <person name="Baker S.E."/>
            <person name="Grigoriev I.V."/>
            <person name="O'Malley M.A."/>
        </authorList>
    </citation>
    <scope>NUCLEOTIDE SEQUENCE [LARGE SCALE GENOMIC DNA]</scope>
    <source>
        <strain evidence="2 3">S4</strain>
    </source>
</reference>
<evidence type="ECO:0000313" key="3">
    <source>
        <dbReference type="Proteomes" id="UP000193944"/>
    </source>
</evidence>
<accession>A0A1Y1UZK1</accession>